<comment type="caution">
    <text evidence="1">The sequence shown here is derived from an EMBL/GenBank/DDBJ whole genome shotgun (WGS) entry which is preliminary data.</text>
</comment>
<evidence type="ECO:0000313" key="2">
    <source>
        <dbReference type="Proteomes" id="UP000257109"/>
    </source>
</evidence>
<dbReference type="AlphaFoldDB" id="A0A371H2N8"/>
<dbReference type="OrthoDB" id="1744073at2759"/>
<organism evidence="1 2">
    <name type="scientific">Mucuna pruriens</name>
    <name type="common">Velvet bean</name>
    <name type="synonym">Dolichos pruriens</name>
    <dbReference type="NCBI Taxonomy" id="157652"/>
    <lineage>
        <taxon>Eukaryota</taxon>
        <taxon>Viridiplantae</taxon>
        <taxon>Streptophyta</taxon>
        <taxon>Embryophyta</taxon>
        <taxon>Tracheophyta</taxon>
        <taxon>Spermatophyta</taxon>
        <taxon>Magnoliopsida</taxon>
        <taxon>eudicotyledons</taxon>
        <taxon>Gunneridae</taxon>
        <taxon>Pentapetalae</taxon>
        <taxon>rosids</taxon>
        <taxon>fabids</taxon>
        <taxon>Fabales</taxon>
        <taxon>Fabaceae</taxon>
        <taxon>Papilionoideae</taxon>
        <taxon>50 kb inversion clade</taxon>
        <taxon>NPAAA clade</taxon>
        <taxon>indigoferoid/millettioid clade</taxon>
        <taxon>Phaseoleae</taxon>
        <taxon>Mucuna</taxon>
    </lineage>
</organism>
<keyword evidence="2" id="KW-1185">Reference proteome</keyword>
<protein>
    <submittedName>
        <fullName evidence="1">Uncharacterized protein</fullName>
    </submittedName>
</protein>
<accession>A0A371H2N8</accession>
<reference evidence="1" key="1">
    <citation type="submission" date="2018-05" db="EMBL/GenBank/DDBJ databases">
        <title>Draft genome of Mucuna pruriens seed.</title>
        <authorList>
            <person name="Nnadi N.E."/>
            <person name="Vos R."/>
            <person name="Hasami M.H."/>
            <person name="Devisetty U.K."/>
            <person name="Aguiy J.C."/>
        </authorList>
    </citation>
    <scope>NUCLEOTIDE SEQUENCE [LARGE SCALE GENOMIC DNA]</scope>
    <source>
        <strain evidence="1">JCA_2017</strain>
    </source>
</reference>
<evidence type="ECO:0000313" key="1">
    <source>
        <dbReference type="EMBL" id="RDX97059.1"/>
    </source>
</evidence>
<dbReference type="EMBL" id="QJKJ01003744">
    <property type="protein sequence ID" value="RDX97059.1"/>
    <property type="molecule type" value="Genomic_DNA"/>
</dbReference>
<sequence>MTLEISHNYMFYSSVHEIWENLIERYSMKKDFAACYDIESKIFNSRKGTLLVTDMVLRIGYGSRLKMCKVDFIAHTRIVERRRIFKFLYGLNSEYDLIRVQILGKEKLPSLFEVFFIVRSEET</sequence>
<feature type="non-terminal residue" evidence="1">
    <location>
        <position position="1"/>
    </location>
</feature>
<name>A0A371H2N8_MUCPR</name>
<dbReference type="Proteomes" id="UP000257109">
    <property type="component" value="Unassembled WGS sequence"/>
</dbReference>
<proteinExistence type="predicted"/>
<gene>
    <name evidence="1" type="ORF">CR513_20216</name>
</gene>